<evidence type="ECO:0000313" key="2">
    <source>
        <dbReference type="Proteomes" id="UP000814128"/>
    </source>
</evidence>
<proteinExistence type="predicted"/>
<dbReference type="EMBL" id="MU273566">
    <property type="protein sequence ID" value="KAI0031811.1"/>
    <property type="molecule type" value="Genomic_DNA"/>
</dbReference>
<sequence length="155" mass="17981">MYKKEKPTFSRARSGRTTLVIWTPCQRCMALDPPGQKIEQCQKQFCVQREVAQTARAQERQERIDRETMQIQLGTDPEGSENRPSKPYTYLRRRLALGSFRLAQSTWVPPHYGCWDGPLHFYVIHVHALQGVVAKLLCWHICNRPNVSSLQGQKE</sequence>
<dbReference type="Proteomes" id="UP000814128">
    <property type="component" value="Unassembled WGS sequence"/>
</dbReference>
<evidence type="ECO:0000313" key="1">
    <source>
        <dbReference type="EMBL" id="KAI0031811.1"/>
    </source>
</evidence>
<organism evidence="1 2">
    <name type="scientific">Vararia minispora EC-137</name>
    <dbReference type="NCBI Taxonomy" id="1314806"/>
    <lineage>
        <taxon>Eukaryota</taxon>
        <taxon>Fungi</taxon>
        <taxon>Dikarya</taxon>
        <taxon>Basidiomycota</taxon>
        <taxon>Agaricomycotina</taxon>
        <taxon>Agaricomycetes</taxon>
        <taxon>Russulales</taxon>
        <taxon>Lachnocladiaceae</taxon>
        <taxon>Vararia</taxon>
    </lineage>
</organism>
<protein>
    <submittedName>
        <fullName evidence="1">Uncharacterized protein</fullName>
    </submittedName>
</protein>
<keyword evidence="2" id="KW-1185">Reference proteome</keyword>
<name>A0ACB8QJ18_9AGAM</name>
<accession>A0ACB8QJ18</accession>
<reference evidence="1" key="2">
    <citation type="journal article" date="2022" name="New Phytol.">
        <title>Evolutionary transition to the ectomycorrhizal habit in the genomes of a hyperdiverse lineage of mushroom-forming fungi.</title>
        <authorList>
            <person name="Looney B."/>
            <person name="Miyauchi S."/>
            <person name="Morin E."/>
            <person name="Drula E."/>
            <person name="Courty P.E."/>
            <person name="Kohler A."/>
            <person name="Kuo A."/>
            <person name="LaButti K."/>
            <person name="Pangilinan J."/>
            <person name="Lipzen A."/>
            <person name="Riley R."/>
            <person name="Andreopoulos W."/>
            <person name="He G."/>
            <person name="Johnson J."/>
            <person name="Nolan M."/>
            <person name="Tritt A."/>
            <person name="Barry K.W."/>
            <person name="Grigoriev I.V."/>
            <person name="Nagy L.G."/>
            <person name="Hibbett D."/>
            <person name="Henrissat B."/>
            <person name="Matheny P.B."/>
            <person name="Labbe J."/>
            <person name="Martin F.M."/>
        </authorList>
    </citation>
    <scope>NUCLEOTIDE SEQUENCE</scope>
    <source>
        <strain evidence="1">EC-137</strain>
    </source>
</reference>
<gene>
    <name evidence="1" type="ORF">K488DRAFT_71105</name>
</gene>
<reference evidence="1" key="1">
    <citation type="submission" date="2021-02" db="EMBL/GenBank/DDBJ databases">
        <authorList>
            <consortium name="DOE Joint Genome Institute"/>
            <person name="Ahrendt S."/>
            <person name="Looney B.P."/>
            <person name="Miyauchi S."/>
            <person name="Morin E."/>
            <person name="Drula E."/>
            <person name="Courty P.E."/>
            <person name="Chicoki N."/>
            <person name="Fauchery L."/>
            <person name="Kohler A."/>
            <person name="Kuo A."/>
            <person name="Labutti K."/>
            <person name="Pangilinan J."/>
            <person name="Lipzen A."/>
            <person name="Riley R."/>
            <person name="Andreopoulos W."/>
            <person name="He G."/>
            <person name="Johnson J."/>
            <person name="Barry K.W."/>
            <person name="Grigoriev I.V."/>
            <person name="Nagy L."/>
            <person name="Hibbett D."/>
            <person name="Henrissat B."/>
            <person name="Matheny P.B."/>
            <person name="Labbe J."/>
            <person name="Martin F."/>
        </authorList>
    </citation>
    <scope>NUCLEOTIDE SEQUENCE</scope>
    <source>
        <strain evidence="1">EC-137</strain>
    </source>
</reference>
<comment type="caution">
    <text evidence="1">The sequence shown here is derived from an EMBL/GenBank/DDBJ whole genome shotgun (WGS) entry which is preliminary data.</text>
</comment>